<sequence>MQQLRRQLQQHPGLAALRQAPDAVMAALRADPALRDAARADPALASLLQPATLQAALRALEGGALDGAVDACAGAGAGAHGAAAAANAAREQLQGLDDVLGGSAPTERRKALMQLQGYAQSLLMQRVSFSTDPSAEFLLEAASSGVAPSSFPAVAAGPRIADGAGTLAGADGGASGGAEGDAVAAASAALAAALSKTPRLTPEGGVAAVGGSGSGSGSAAGSAGGSLASYRGKGRGSAGSGWVEAAPAVGRAASGGWPAGLGLDACASAAGSKGRQPASALAPSRSAGASAAAGAAAWASGPRGGGSGPTFDAYGFASGADGDVIVGPSLDPRTYYEAVAPSDWKPSDEEDQSCIGLYRRAYCTHADALFPPLWLALVGALTHSGLLPFWGLALAAAGSFLLGLRLVVVGLAGVQRSQLPAARAAPSAVASLEVLFAGVVAFDMLPGAWMGMAGGAAVTLAACCAVIGLHLRTYLLDPGFTPLPPPDQRAHWQGDGAAGEASGARSQGGTKCGAAPCKDAAAAEGADAALLPLSELTGAAATFTVHGRGGGGGSNGAHDQVAMAAEPSGGGKGARGTEPAAAACSSSACGSGACGKRGAGRALNGCWTCGVERNLRSKHCPFCRRCVERLDHHCFIMGNCVGAGNQRTFLLYLLALVGAHLLFIRLAVSLLIRDFLKLEAAAAHAALSGGAAAAAPAPAAQGLALACRALWAARAARPGWLLLLLLAAPTLAMAAALLARHALAAAANITVNEWVNRGRYMYLRHESAGYCNRFDRGVAYNCW</sequence>
<accession>A0A0D2KVX9</accession>
<feature type="transmembrane region" description="Helical" evidence="11">
    <location>
        <begin position="720"/>
        <end position="739"/>
    </location>
</feature>
<keyword evidence="9 11" id="KW-0012">Acyltransferase</keyword>
<dbReference type="KEGG" id="mng:MNEG_8431"/>
<dbReference type="InterPro" id="IPR039859">
    <property type="entry name" value="PFA4/ZDH16/20/ERF2-like"/>
</dbReference>
<evidence type="ECO:0000256" key="2">
    <source>
        <dbReference type="ARBA" id="ARBA00008574"/>
    </source>
</evidence>
<evidence type="ECO:0000256" key="3">
    <source>
        <dbReference type="ARBA" id="ARBA00022679"/>
    </source>
</evidence>
<evidence type="ECO:0000256" key="5">
    <source>
        <dbReference type="ARBA" id="ARBA00022989"/>
    </source>
</evidence>
<evidence type="ECO:0000256" key="8">
    <source>
        <dbReference type="ARBA" id="ARBA00023288"/>
    </source>
</evidence>
<feature type="transmembrane region" description="Helical" evidence="11">
    <location>
        <begin position="649"/>
        <end position="672"/>
    </location>
</feature>
<feature type="transmembrane region" description="Helical" evidence="11">
    <location>
        <begin position="424"/>
        <end position="442"/>
    </location>
</feature>
<evidence type="ECO:0000259" key="13">
    <source>
        <dbReference type="Pfam" id="PF01529"/>
    </source>
</evidence>
<dbReference type="Pfam" id="PF01529">
    <property type="entry name" value="DHHC"/>
    <property type="match status" value="1"/>
</dbReference>
<protein>
    <recommendedName>
        <fullName evidence="11">S-acyltransferase</fullName>
        <ecNumber evidence="11">2.3.1.225</ecNumber>
    </recommendedName>
    <alternativeName>
        <fullName evidence="11">Palmitoyltransferase</fullName>
    </alternativeName>
</protein>
<comment type="similarity">
    <text evidence="2 11">Belongs to the DHHC palmitoyltransferase family.</text>
</comment>
<dbReference type="GO" id="GO:0019706">
    <property type="term" value="F:protein-cysteine S-palmitoyltransferase activity"/>
    <property type="evidence" value="ECO:0007669"/>
    <property type="project" value="UniProtKB-EC"/>
</dbReference>
<dbReference type="GO" id="GO:0006612">
    <property type="term" value="P:protein targeting to membrane"/>
    <property type="evidence" value="ECO:0007669"/>
    <property type="project" value="TreeGrafter"/>
</dbReference>
<evidence type="ECO:0000256" key="4">
    <source>
        <dbReference type="ARBA" id="ARBA00022692"/>
    </source>
</evidence>
<dbReference type="OrthoDB" id="331948at2759"/>
<dbReference type="PANTHER" id="PTHR22883">
    <property type="entry name" value="ZINC FINGER DHHC DOMAIN CONTAINING PROTEIN"/>
    <property type="match status" value="1"/>
</dbReference>
<reference evidence="14 15" key="1">
    <citation type="journal article" date="2013" name="BMC Genomics">
        <title>Reconstruction of the lipid metabolism for the microalga Monoraphidium neglectum from its genome sequence reveals characteristics suitable for biofuel production.</title>
        <authorList>
            <person name="Bogen C."/>
            <person name="Al-Dilaimi A."/>
            <person name="Albersmeier A."/>
            <person name="Wichmann J."/>
            <person name="Grundmann M."/>
            <person name="Rupp O."/>
            <person name="Lauersen K.J."/>
            <person name="Blifernez-Klassen O."/>
            <person name="Kalinowski J."/>
            <person name="Goesmann A."/>
            <person name="Mussgnug J.H."/>
            <person name="Kruse O."/>
        </authorList>
    </citation>
    <scope>NUCLEOTIDE SEQUENCE [LARGE SCALE GENOMIC DNA]</scope>
    <source>
        <strain evidence="14 15">SAG 48.87</strain>
    </source>
</reference>
<evidence type="ECO:0000256" key="1">
    <source>
        <dbReference type="ARBA" id="ARBA00004127"/>
    </source>
</evidence>
<keyword evidence="8" id="KW-0449">Lipoprotein</keyword>
<keyword evidence="15" id="KW-1185">Reference proteome</keyword>
<gene>
    <name evidence="14" type="ORF">MNEG_8431</name>
</gene>
<name>A0A0D2KVX9_9CHLO</name>
<evidence type="ECO:0000256" key="11">
    <source>
        <dbReference type="RuleBase" id="RU079119"/>
    </source>
</evidence>
<dbReference type="GO" id="GO:0005794">
    <property type="term" value="C:Golgi apparatus"/>
    <property type="evidence" value="ECO:0007669"/>
    <property type="project" value="TreeGrafter"/>
</dbReference>
<evidence type="ECO:0000256" key="6">
    <source>
        <dbReference type="ARBA" id="ARBA00023136"/>
    </source>
</evidence>
<feature type="transmembrane region" description="Helical" evidence="11">
    <location>
        <begin position="392"/>
        <end position="412"/>
    </location>
</feature>
<feature type="region of interest" description="Disordered" evidence="12">
    <location>
        <begin position="487"/>
        <end position="507"/>
    </location>
</feature>
<keyword evidence="6 11" id="KW-0472">Membrane</keyword>
<dbReference type="InterPro" id="IPR001594">
    <property type="entry name" value="Palmitoyltrfase_DHHC"/>
</dbReference>
<evidence type="ECO:0000313" key="14">
    <source>
        <dbReference type="EMBL" id="KIY99528.1"/>
    </source>
</evidence>
<dbReference type="PANTHER" id="PTHR22883:SF43">
    <property type="entry name" value="PALMITOYLTRANSFERASE APP"/>
    <property type="match status" value="1"/>
</dbReference>
<evidence type="ECO:0000256" key="10">
    <source>
        <dbReference type="ARBA" id="ARBA00048048"/>
    </source>
</evidence>
<dbReference type="EC" id="2.3.1.225" evidence="11"/>
<organism evidence="14 15">
    <name type="scientific">Monoraphidium neglectum</name>
    <dbReference type="NCBI Taxonomy" id="145388"/>
    <lineage>
        <taxon>Eukaryota</taxon>
        <taxon>Viridiplantae</taxon>
        <taxon>Chlorophyta</taxon>
        <taxon>core chlorophytes</taxon>
        <taxon>Chlorophyceae</taxon>
        <taxon>CS clade</taxon>
        <taxon>Sphaeropleales</taxon>
        <taxon>Selenastraceae</taxon>
        <taxon>Monoraphidium</taxon>
    </lineage>
</organism>
<dbReference type="Proteomes" id="UP000054498">
    <property type="component" value="Unassembled WGS sequence"/>
</dbReference>
<keyword evidence="5 11" id="KW-1133">Transmembrane helix</keyword>
<dbReference type="GO" id="GO:0005783">
    <property type="term" value="C:endoplasmic reticulum"/>
    <property type="evidence" value="ECO:0007669"/>
    <property type="project" value="TreeGrafter"/>
</dbReference>
<dbReference type="PROSITE" id="PS50216">
    <property type="entry name" value="DHHC"/>
    <property type="match status" value="1"/>
</dbReference>
<keyword evidence="7" id="KW-0564">Palmitate</keyword>
<dbReference type="RefSeq" id="XP_013898548.1">
    <property type="nucleotide sequence ID" value="XM_014043094.1"/>
</dbReference>
<dbReference type="AlphaFoldDB" id="A0A0D2KVX9"/>
<evidence type="ECO:0000256" key="9">
    <source>
        <dbReference type="ARBA" id="ARBA00023315"/>
    </source>
</evidence>
<feature type="domain" description="Palmitoyltransferase DHHC" evidence="13">
    <location>
        <begin position="605"/>
        <end position="756"/>
    </location>
</feature>
<evidence type="ECO:0000256" key="12">
    <source>
        <dbReference type="SAM" id="MobiDB-lite"/>
    </source>
</evidence>
<comment type="catalytic activity">
    <reaction evidence="10 11">
        <text>L-cysteinyl-[protein] + hexadecanoyl-CoA = S-hexadecanoyl-L-cysteinyl-[protein] + CoA</text>
        <dbReference type="Rhea" id="RHEA:36683"/>
        <dbReference type="Rhea" id="RHEA-COMP:10131"/>
        <dbReference type="Rhea" id="RHEA-COMP:11032"/>
        <dbReference type="ChEBI" id="CHEBI:29950"/>
        <dbReference type="ChEBI" id="CHEBI:57287"/>
        <dbReference type="ChEBI" id="CHEBI:57379"/>
        <dbReference type="ChEBI" id="CHEBI:74151"/>
        <dbReference type="EC" id="2.3.1.225"/>
    </reaction>
</comment>
<feature type="transmembrane region" description="Helical" evidence="11">
    <location>
        <begin position="448"/>
        <end position="471"/>
    </location>
</feature>
<dbReference type="EMBL" id="KK101821">
    <property type="protein sequence ID" value="KIY99528.1"/>
    <property type="molecule type" value="Genomic_DNA"/>
</dbReference>
<comment type="subcellular location">
    <subcellularLocation>
        <location evidence="1">Endomembrane system</location>
        <topology evidence="1">Multi-pass membrane protein</topology>
    </subcellularLocation>
</comment>
<keyword evidence="3 11" id="KW-0808">Transferase</keyword>
<evidence type="ECO:0000313" key="15">
    <source>
        <dbReference type="Proteomes" id="UP000054498"/>
    </source>
</evidence>
<evidence type="ECO:0000256" key="7">
    <source>
        <dbReference type="ARBA" id="ARBA00023139"/>
    </source>
</evidence>
<comment type="domain">
    <text evidence="11">The DHHC domain is required for palmitoyltransferase activity.</text>
</comment>
<keyword evidence="4 11" id="KW-0812">Transmembrane</keyword>
<dbReference type="GeneID" id="25741307"/>
<proteinExistence type="inferred from homology"/>